<dbReference type="EMBL" id="JAPTMU010000016">
    <property type="protein sequence ID" value="KAJ4930082.1"/>
    <property type="molecule type" value="Genomic_DNA"/>
</dbReference>
<keyword evidence="2" id="KW-1185">Reference proteome</keyword>
<reference evidence="1" key="1">
    <citation type="submission" date="2022-11" db="EMBL/GenBank/DDBJ databases">
        <title>Chromosome-level genome of Pogonophryne albipinna.</title>
        <authorList>
            <person name="Jo E."/>
        </authorList>
    </citation>
    <scope>NUCLEOTIDE SEQUENCE</scope>
    <source>
        <strain evidence="1">SGF0006</strain>
        <tissue evidence="1">Muscle</tissue>
    </source>
</reference>
<name>A0AAD6ASZ5_9TELE</name>
<evidence type="ECO:0000313" key="1">
    <source>
        <dbReference type="EMBL" id="KAJ4930082.1"/>
    </source>
</evidence>
<protein>
    <submittedName>
        <fullName evidence="1">Uncharacterized protein</fullName>
    </submittedName>
</protein>
<feature type="non-terminal residue" evidence="1">
    <location>
        <position position="163"/>
    </location>
</feature>
<dbReference type="AlphaFoldDB" id="A0AAD6ASZ5"/>
<gene>
    <name evidence="1" type="ORF">JOQ06_019095</name>
</gene>
<accession>A0AAD6ASZ5</accession>
<organism evidence="1 2">
    <name type="scientific">Pogonophryne albipinna</name>
    <dbReference type="NCBI Taxonomy" id="1090488"/>
    <lineage>
        <taxon>Eukaryota</taxon>
        <taxon>Metazoa</taxon>
        <taxon>Chordata</taxon>
        <taxon>Craniata</taxon>
        <taxon>Vertebrata</taxon>
        <taxon>Euteleostomi</taxon>
        <taxon>Actinopterygii</taxon>
        <taxon>Neopterygii</taxon>
        <taxon>Teleostei</taxon>
        <taxon>Neoteleostei</taxon>
        <taxon>Acanthomorphata</taxon>
        <taxon>Eupercaria</taxon>
        <taxon>Perciformes</taxon>
        <taxon>Notothenioidei</taxon>
        <taxon>Pogonophryne</taxon>
    </lineage>
</organism>
<dbReference type="Proteomes" id="UP001219934">
    <property type="component" value="Unassembled WGS sequence"/>
</dbReference>
<feature type="non-terminal residue" evidence="1">
    <location>
        <position position="1"/>
    </location>
</feature>
<comment type="caution">
    <text evidence="1">The sequence shown here is derived from an EMBL/GenBank/DDBJ whole genome shotgun (WGS) entry which is preliminary data.</text>
</comment>
<evidence type="ECO:0000313" key="2">
    <source>
        <dbReference type="Proteomes" id="UP001219934"/>
    </source>
</evidence>
<proteinExistence type="predicted"/>
<sequence>LRLHGHPLRSLVARQQPSSSLEAKTLHNYSSSQKGLRGEVGGGTCAVNCAALHRSAPCQGSHTPMFKAERYVKPPPLHRLTAPDAVSLPGPLKNAHSVTLACLWRSRDLPLCLTEASWLPTKVKNPSYGPSIGRGPQLCYRTGSSTVTRNRVRFSHISQEWAE</sequence>